<evidence type="ECO:0000256" key="1">
    <source>
        <dbReference type="ARBA" id="ARBA00004685"/>
    </source>
</evidence>
<dbReference type="InterPro" id="IPR019826">
    <property type="entry name" value="Carboxylesterase_B_AS"/>
</dbReference>
<reference evidence="6" key="2">
    <citation type="journal article" date="2019" name="bioRxiv">
        <title>Genomics, evolutionary history and diagnostics of the Alternaria alternata species group including apple and Asian pear pathotypes.</title>
        <authorList>
            <person name="Armitage A.D."/>
            <person name="Cockerton H.M."/>
            <person name="Sreenivasaprasad S."/>
            <person name="Woodhall J.W."/>
            <person name="Lane C.R."/>
            <person name="Harrison R.J."/>
            <person name="Clarkson J.P."/>
        </authorList>
    </citation>
    <scope>NUCLEOTIDE SEQUENCE</scope>
    <source>
        <strain evidence="6">FERA 1164</strain>
        <strain evidence="7">FERA 635</strain>
    </source>
</reference>
<feature type="chain" id="PRO_5043077437" description="Carboxylic ester hydrolase" evidence="4">
    <location>
        <begin position="21"/>
        <end position="524"/>
    </location>
</feature>
<evidence type="ECO:0000313" key="9">
    <source>
        <dbReference type="Proteomes" id="UP000293195"/>
    </source>
</evidence>
<evidence type="ECO:0000256" key="2">
    <source>
        <dbReference type="ARBA" id="ARBA00005964"/>
    </source>
</evidence>
<proteinExistence type="inferred from homology"/>
<name>A0A4Q4RHH6_9PLEO</name>
<gene>
    <name evidence="6" type="ORF">AA0115_g12174</name>
    <name evidence="7" type="ORF">AA0119_g11705</name>
</gene>
<dbReference type="InterPro" id="IPR050309">
    <property type="entry name" value="Type-B_Carboxylest/Lipase"/>
</dbReference>
<dbReference type="OrthoDB" id="408631at2759"/>
<dbReference type="EC" id="3.1.1.-" evidence="4"/>
<dbReference type="PROSITE" id="PS00122">
    <property type="entry name" value="CARBOXYLESTERASE_B_1"/>
    <property type="match status" value="1"/>
</dbReference>
<sequence length="524" mass="57094">MGRSLPFLAFIATGLSFTNAALYDEAVKTRYGLIQGYPAFNTSPSASDLQHWKDISVWKGIPYAATTGGNNRFKAPQPATSWNSTLNAKDFGNVCPQTFRMMPADYTVSEDCLSLNIWSAANSTDAKLPVVMWSYPAMSTARDPLFDGAGMADKGVVFVSYNYRNGVFGWLGHPWLSAEMETMHGTNSSGNWAILDQTAALKWIVENISAFGGDPEHITVMGQSAGSAASYHIVNNPLTKGLIVGAIIESGVRYPKDPLSASLAENYRTLDTALETGESYVADLNVTSLQQLRDLDYTTFTQGDDFGAVLDHYVIPDTYMNTLLRGAANDVPILTGNTRDESGATYGLNISLATYLSDMNATFGDWTDRFLQVYSANDSASASAAYNRQWSDRSAIGTWFWSRLWGTSSVQPVYNYFWDHAPPGQSQGAYHESEINYVLNNLYGTALPWTAEDYQIAKTMNAYWVNFIKTGNPNGPGLASWPASGSNSGTVQEVGGGWGQISLAQSASSIGLFESWFAAMDTVY</sequence>
<comment type="similarity">
    <text evidence="2 4">Belongs to the type-B carboxylesterase/lipase family.</text>
</comment>
<reference evidence="6" key="1">
    <citation type="submission" date="2017-10" db="EMBL/GenBank/DDBJ databases">
        <authorList>
            <person name="Armitage A.D."/>
            <person name="Barbara D.J."/>
            <person name="Woodhall J.W."/>
            <person name="Sreenivasaprasad S."/>
            <person name="Lane C.R."/>
            <person name="Clarkson J.P."/>
            <person name="Harrison R.J."/>
        </authorList>
    </citation>
    <scope>NUCLEOTIDE SEQUENCE</scope>
    <source>
        <strain evidence="6">FERA 1164</strain>
        <strain evidence="7">FERA 635</strain>
    </source>
</reference>
<dbReference type="GO" id="GO:0016787">
    <property type="term" value="F:hydrolase activity"/>
    <property type="evidence" value="ECO:0007669"/>
    <property type="project" value="UniProtKB-KW"/>
</dbReference>
<comment type="caution">
    <text evidence="6">The sequence shown here is derived from an EMBL/GenBank/DDBJ whole genome shotgun (WGS) entry which is preliminary data.</text>
</comment>
<evidence type="ECO:0000313" key="7">
    <source>
        <dbReference type="EMBL" id="RYN89060.1"/>
    </source>
</evidence>
<evidence type="ECO:0000313" key="8">
    <source>
        <dbReference type="Proteomes" id="UP000292340"/>
    </source>
</evidence>
<dbReference type="EMBL" id="PDXB01000068">
    <property type="protein sequence ID" value="RYN16757.1"/>
    <property type="molecule type" value="Genomic_DNA"/>
</dbReference>
<protein>
    <recommendedName>
        <fullName evidence="4">Carboxylic ester hydrolase</fullName>
        <ecNumber evidence="4">3.1.1.-</ecNumber>
    </recommendedName>
</protein>
<evidence type="ECO:0000256" key="4">
    <source>
        <dbReference type="RuleBase" id="RU361235"/>
    </source>
</evidence>
<comment type="pathway">
    <text evidence="1">Mycotoxin biosynthesis.</text>
</comment>
<keyword evidence="3 4" id="KW-0378">Hydrolase</keyword>
<dbReference type="Proteomes" id="UP000293195">
    <property type="component" value="Unassembled WGS sequence"/>
</dbReference>
<keyword evidence="4" id="KW-0732">Signal</keyword>
<accession>A0A4Q4RHH6</accession>
<dbReference type="EMBL" id="PDXF01000093">
    <property type="protein sequence ID" value="RYN89060.1"/>
    <property type="molecule type" value="Genomic_DNA"/>
</dbReference>
<dbReference type="Proteomes" id="UP000292340">
    <property type="component" value="Unassembled WGS sequence"/>
</dbReference>
<feature type="signal peptide" evidence="4">
    <location>
        <begin position="1"/>
        <end position="20"/>
    </location>
</feature>
<dbReference type="AlphaFoldDB" id="A0A4Q4RHH6"/>
<keyword evidence="9" id="KW-1185">Reference proteome</keyword>
<evidence type="ECO:0000256" key="3">
    <source>
        <dbReference type="ARBA" id="ARBA00022801"/>
    </source>
</evidence>
<dbReference type="Pfam" id="PF00135">
    <property type="entry name" value="COesterase"/>
    <property type="match status" value="1"/>
</dbReference>
<dbReference type="InterPro" id="IPR002018">
    <property type="entry name" value="CarbesteraseB"/>
</dbReference>
<organism evidence="6 8">
    <name type="scientific">Alternaria tenuissima</name>
    <dbReference type="NCBI Taxonomy" id="119927"/>
    <lineage>
        <taxon>Eukaryota</taxon>
        <taxon>Fungi</taxon>
        <taxon>Dikarya</taxon>
        <taxon>Ascomycota</taxon>
        <taxon>Pezizomycotina</taxon>
        <taxon>Dothideomycetes</taxon>
        <taxon>Pleosporomycetidae</taxon>
        <taxon>Pleosporales</taxon>
        <taxon>Pleosporineae</taxon>
        <taxon>Pleosporaceae</taxon>
        <taxon>Alternaria</taxon>
        <taxon>Alternaria sect. Alternaria</taxon>
        <taxon>Alternaria alternata complex</taxon>
    </lineage>
</organism>
<dbReference type="PANTHER" id="PTHR11559">
    <property type="entry name" value="CARBOXYLESTERASE"/>
    <property type="match status" value="1"/>
</dbReference>
<dbReference type="Gene3D" id="3.40.50.1820">
    <property type="entry name" value="alpha/beta hydrolase"/>
    <property type="match status" value="1"/>
</dbReference>
<evidence type="ECO:0000313" key="6">
    <source>
        <dbReference type="EMBL" id="RYN16757.1"/>
    </source>
</evidence>
<dbReference type="SUPFAM" id="SSF53474">
    <property type="entry name" value="alpha/beta-Hydrolases"/>
    <property type="match status" value="1"/>
</dbReference>
<dbReference type="InterPro" id="IPR029058">
    <property type="entry name" value="AB_hydrolase_fold"/>
</dbReference>
<evidence type="ECO:0000259" key="5">
    <source>
        <dbReference type="Pfam" id="PF00135"/>
    </source>
</evidence>
<feature type="domain" description="Carboxylesterase type B" evidence="5">
    <location>
        <begin position="25"/>
        <end position="493"/>
    </location>
</feature>